<sequence>MAPLVPRLHLFEIDDQTWFPSFLRARVQAALTATWTTQVPILQSTSPARLAARLLSSNLGTTVRDYVFIDFCAGGGGPTPEIEKHLNQVIKSTRSSSTSATCNDPVANGTTSTASYAAAPPNRPVRFVLTDLHPHVDDWKKAASASPNLSYIPDSVNAAHAPADLVGSYKAEGTKVFRLFNLAFHHFDDPLAKAILKNTLETSDGFGIFELQERSLIKGFIPVLLFGFGILLIAPYYAIKWRSPATLFFTYVIPILPFVLVFDGWISALRTRTPEEVEALLRKCGVEGGQEEVIKWEVRSGRASFMGPVGHLNWIICVKREG</sequence>
<reference evidence="2" key="1">
    <citation type="submission" date="2023-06" db="EMBL/GenBank/DDBJ databases">
        <title>Genome-scale phylogeny and comparative genomics of the fungal order Sordariales.</title>
        <authorList>
            <consortium name="Lawrence Berkeley National Laboratory"/>
            <person name="Hensen N."/>
            <person name="Bonometti L."/>
            <person name="Westerberg I."/>
            <person name="Brannstrom I.O."/>
            <person name="Guillou S."/>
            <person name="Cros-Aarteil S."/>
            <person name="Calhoun S."/>
            <person name="Haridas S."/>
            <person name="Kuo A."/>
            <person name="Mondo S."/>
            <person name="Pangilinan J."/>
            <person name="Riley R."/>
            <person name="Labutti K."/>
            <person name="Andreopoulos B."/>
            <person name="Lipzen A."/>
            <person name="Chen C."/>
            <person name="Yanf M."/>
            <person name="Daum C."/>
            <person name="Ng V."/>
            <person name="Clum A."/>
            <person name="Steindorff A."/>
            <person name="Ohm R."/>
            <person name="Martin F."/>
            <person name="Silar P."/>
            <person name="Natvig D."/>
            <person name="Lalanne C."/>
            <person name="Gautier V."/>
            <person name="Ament-Velasquez S.L."/>
            <person name="Kruys A."/>
            <person name="Hutchinson M.I."/>
            <person name="Powell A.J."/>
            <person name="Barry K."/>
            <person name="Miller A.N."/>
            <person name="Grigoriev I.V."/>
            <person name="Debuchy R."/>
            <person name="Gladieux P."/>
            <person name="Thoren M.H."/>
            <person name="Johannesson H."/>
        </authorList>
    </citation>
    <scope>NUCLEOTIDE SEQUENCE</scope>
    <source>
        <strain evidence="2">CBS 606.72</strain>
    </source>
</reference>
<gene>
    <name evidence="2" type="ORF">B0T14DRAFT_255949</name>
</gene>
<dbReference type="Proteomes" id="UP001175000">
    <property type="component" value="Unassembled WGS sequence"/>
</dbReference>
<feature type="transmembrane region" description="Helical" evidence="1">
    <location>
        <begin position="219"/>
        <end position="239"/>
    </location>
</feature>
<keyword evidence="1" id="KW-0812">Transmembrane</keyword>
<keyword evidence="1" id="KW-1133">Transmembrane helix</keyword>
<proteinExistence type="predicted"/>
<evidence type="ECO:0000256" key="1">
    <source>
        <dbReference type="SAM" id="Phobius"/>
    </source>
</evidence>
<organism evidence="2 3">
    <name type="scientific">Immersiella caudata</name>
    <dbReference type="NCBI Taxonomy" id="314043"/>
    <lineage>
        <taxon>Eukaryota</taxon>
        <taxon>Fungi</taxon>
        <taxon>Dikarya</taxon>
        <taxon>Ascomycota</taxon>
        <taxon>Pezizomycotina</taxon>
        <taxon>Sordariomycetes</taxon>
        <taxon>Sordariomycetidae</taxon>
        <taxon>Sordariales</taxon>
        <taxon>Lasiosphaeriaceae</taxon>
        <taxon>Immersiella</taxon>
    </lineage>
</organism>
<keyword evidence="3" id="KW-1185">Reference proteome</keyword>
<dbReference type="EMBL" id="JAULSU010000005">
    <property type="protein sequence ID" value="KAK0617034.1"/>
    <property type="molecule type" value="Genomic_DNA"/>
</dbReference>
<evidence type="ECO:0000313" key="3">
    <source>
        <dbReference type="Proteomes" id="UP001175000"/>
    </source>
</evidence>
<accession>A0AA39WKE1</accession>
<name>A0AA39WKE1_9PEZI</name>
<dbReference type="AlphaFoldDB" id="A0AA39WKE1"/>
<protein>
    <submittedName>
        <fullName evidence="2">Uncharacterized protein</fullName>
    </submittedName>
</protein>
<comment type="caution">
    <text evidence="2">The sequence shown here is derived from an EMBL/GenBank/DDBJ whole genome shotgun (WGS) entry which is preliminary data.</text>
</comment>
<feature type="transmembrane region" description="Helical" evidence="1">
    <location>
        <begin position="245"/>
        <end position="266"/>
    </location>
</feature>
<keyword evidence="1" id="KW-0472">Membrane</keyword>
<evidence type="ECO:0000313" key="2">
    <source>
        <dbReference type="EMBL" id="KAK0617034.1"/>
    </source>
</evidence>